<protein>
    <submittedName>
        <fullName evidence="2">Uncharacterized protein</fullName>
    </submittedName>
</protein>
<evidence type="ECO:0000313" key="2">
    <source>
        <dbReference type="EMBL" id="QHS90996.1"/>
    </source>
</evidence>
<keyword evidence="1" id="KW-1133">Transmembrane helix</keyword>
<feature type="transmembrane region" description="Helical" evidence="1">
    <location>
        <begin position="6"/>
        <end position="24"/>
    </location>
</feature>
<proteinExistence type="predicted"/>
<keyword evidence="1" id="KW-0472">Membrane</keyword>
<name>A0A6C0BFS0_9ZZZZ</name>
<organism evidence="2">
    <name type="scientific">viral metagenome</name>
    <dbReference type="NCBI Taxonomy" id="1070528"/>
    <lineage>
        <taxon>unclassified sequences</taxon>
        <taxon>metagenomes</taxon>
        <taxon>organismal metagenomes</taxon>
    </lineage>
</organism>
<sequence length="257" mass="29982">MLELYILFICISVLLFVIYYYDIFNDNKVELFENPKYYLSACPSGFKMNYNSDGDTLCYIEQNLNIPVHLLKYQKNGGQCILNGRGTRDIPNCVDYILNYYRKQSIQFCNPSLPSYFEDNSKKTKGCTRGELNELLNGPRMESQPTCIIYPNEEDNQFNIDSCMNQKELEEYPCFGSNCTKQLVQYGRRTPLLLMINFADTNGFPRTAYSRKSIIRFLDAVWSGWRQRLNIDRTIFNADIAKKYFIDKTLSPADIDI</sequence>
<accession>A0A6C0BFS0</accession>
<evidence type="ECO:0000256" key="1">
    <source>
        <dbReference type="SAM" id="Phobius"/>
    </source>
</evidence>
<dbReference type="EMBL" id="MN739154">
    <property type="protein sequence ID" value="QHS90996.1"/>
    <property type="molecule type" value="Genomic_DNA"/>
</dbReference>
<keyword evidence="1" id="KW-0812">Transmembrane</keyword>
<dbReference type="AlphaFoldDB" id="A0A6C0BFS0"/>
<reference evidence="2" key="1">
    <citation type="journal article" date="2020" name="Nature">
        <title>Giant virus diversity and host interactions through global metagenomics.</title>
        <authorList>
            <person name="Schulz F."/>
            <person name="Roux S."/>
            <person name="Paez-Espino D."/>
            <person name="Jungbluth S."/>
            <person name="Walsh D.A."/>
            <person name="Denef V.J."/>
            <person name="McMahon K.D."/>
            <person name="Konstantinidis K.T."/>
            <person name="Eloe-Fadrosh E.A."/>
            <person name="Kyrpides N.C."/>
            <person name="Woyke T."/>
        </authorList>
    </citation>
    <scope>NUCLEOTIDE SEQUENCE</scope>
    <source>
        <strain evidence="2">GVMAG-M-3300013004-44</strain>
    </source>
</reference>